<comment type="caution">
    <text evidence="1">The sequence shown here is derived from an EMBL/GenBank/DDBJ whole genome shotgun (WGS) entry which is preliminary data.</text>
</comment>
<dbReference type="AlphaFoldDB" id="A0A9P1FKP1"/>
<gene>
    <name evidence="1" type="ORF">C1SCF055_LOCUS6124</name>
</gene>
<protein>
    <submittedName>
        <fullName evidence="2">Spore wall protein 2</fullName>
    </submittedName>
</protein>
<evidence type="ECO:0000313" key="3">
    <source>
        <dbReference type="Proteomes" id="UP001152797"/>
    </source>
</evidence>
<dbReference type="Proteomes" id="UP001152797">
    <property type="component" value="Unassembled WGS sequence"/>
</dbReference>
<evidence type="ECO:0000313" key="1">
    <source>
        <dbReference type="EMBL" id="CAI3978035.1"/>
    </source>
</evidence>
<reference evidence="2 3" key="2">
    <citation type="submission" date="2024-05" db="EMBL/GenBank/DDBJ databases">
        <authorList>
            <person name="Chen Y."/>
            <person name="Shah S."/>
            <person name="Dougan E. K."/>
            <person name="Thang M."/>
            <person name="Chan C."/>
        </authorList>
    </citation>
    <scope>NUCLEOTIDE SEQUENCE [LARGE SCALE GENOMIC DNA]</scope>
</reference>
<evidence type="ECO:0000313" key="2">
    <source>
        <dbReference type="EMBL" id="CAL4765347.1"/>
    </source>
</evidence>
<dbReference type="EMBL" id="CAMXCT010000384">
    <property type="protein sequence ID" value="CAI3978035.1"/>
    <property type="molecule type" value="Genomic_DNA"/>
</dbReference>
<reference evidence="1" key="1">
    <citation type="submission" date="2022-10" db="EMBL/GenBank/DDBJ databases">
        <authorList>
            <person name="Chen Y."/>
            <person name="Dougan E. K."/>
            <person name="Chan C."/>
            <person name="Rhodes N."/>
            <person name="Thang M."/>
        </authorList>
    </citation>
    <scope>NUCLEOTIDE SEQUENCE</scope>
</reference>
<keyword evidence="3" id="KW-1185">Reference proteome</keyword>
<accession>A0A9P1FKP1</accession>
<sequence>MGEKRLRWARDWLEKTVSNKVVRVGEFRSALGRLAFMMSAFTHLKPLLAPLCSWITAVDHCNTLQAPAAVHWRQLWPSRQKLGVPNGSMCPRRLVTRLLTTKLPLRGAHAAGVDTSSPGFGTQELLEDQFKELLELGGELFDEVKELRKKKRKEGLIKSLLKLKDASLISPW</sequence>
<proteinExistence type="predicted"/>
<dbReference type="EMBL" id="CAMXCT030000384">
    <property type="protein sequence ID" value="CAL4765347.1"/>
    <property type="molecule type" value="Genomic_DNA"/>
</dbReference>
<dbReference type="EMBL" id="CAMXCT020000384">
    <property type="protein sequence ID" value="CAL1131410.1"/>
    <property type="molecule type" value="Genomic_DNA"/>
</dbReference>
<name>A0A9P1FKP1_9DINO</name>
<organism evidence="1">
    <name type="scientific">Cladocopium goreaui</name>
    <dbReference type="NCBI Taxonomy" id="2562237"/>
    <lineage>
        <taxon>Eukaryota</taxon>
        <taxon>Sar</taxon>
        <taxon>Alveolata</taxon>
        <taxon>Dinophyceae</taxon>
        <taxon>Suessiales</taxon>
        <taxon>Symbiodiniaceae</taxon>
        <taxon>Cladocopium</taxon>
    </lineage>
</organism>